<sequence>MHTREEAEAYISDRIFDEVNKGKWFVIKFRGVKSGIFGIKSIDKVNLTAELGYWLCAEARGRGVTNIIIKSLSGFLARSHLIETIVFRCLEKIARASE</sequence>
<dbReference type="InterPro" id="IPR016181">
    <property type="entry name" value="Acyl_CoA_acyltransferase"/>
</dbReference>
<dbReference type="GO" id="GO:0016746">
    <property type="term" value="F:acyltransferase activity"/>
    <property type="evidence" value="ECO:0007669"/>
    <property type="project" value="UniProtKB-KW"/>
</dbReference>
<name>A0ABT5FHU2_9GAMM</name>
<comment type="caution">
    <text evidence="2">The sequence shown here is derived from an EMBL/GenBank/DDBJ whole genome shotgun (WGS) entry which is preliminary data.</text>
</comment>
<dbReference type="InterPro" id="IPR000182">
    <property type="entry name" value="GNAT_dom"/>
</dbReference>
<evidence type="ECO:0000259" key="1">
    <source>
        <dbReference type="Pfam" id="PF13302"/>
    </source>
</evidence>
<accession>A0ABT5FHU2</accession>
<dbReference type="Pfam" id="PF13302">
    <property type="entry name" value="Acetyltransf_3"/>
    <property type="match status" value="1"/>
</dbReference>
<keyword evidence="3" id="KW-1185">Reference proteome</keyword>
<dbReference type="SUPFAM" id="SSF55729">
    <property type="entry name" value="Acyl-CoA N-acyltransferases (Nat)"/>
    <property type="match status" value="1"/>
</dbReference>
<protein>
    <submittedName>
        <fullName evidence="2">GNAT family N-acetyltransferase</fullName>
        <ecNumber evidence="2">2.3.1.-</ecNumber>
    </submittedName>
</protein>
<evidence type="ECO:0000313" key="3">
    <source>
        <dbReference type="Proteomes" id="UP001528411"/>
    </source>
</evidence>
<keyword evidence="2" id="KW-0012">Acyltransferase</keyword>
<dbReference type="EMBL" id="JAQOMS010000002">
    <property type="protein sequence ID" value="MDC2890764.1"/>
    <property type="molecule type" value="Genomic_DNA"/>
</dbReference>
<organism evidence="2 3">
    <name type="scientific">Psychrosphaera algicola</name>
    <dbReference type="NCBI Taxonomy" id="3023714"/>
    <lineage>
        <taxon>Bacteria</taxon>
        <taxon>Pseudomonadati</taxon>
        <taxon>Pseudomonadota</taxon>
        <taxon>Gammaproteobacteria</taxon>
        <taxon>Alteromonadales</taxon>
        <taxon>Pseudoalteromonadaceae</taxon>
        <taxon>Psychrosphaera</taxon>
    </lineage>
</organism>
<reference evidence="2 3" key="1">
    <citation type="submission" date="2023-01" db="EMBL/GenBank/DDBJ databases">
        <title>Psychrosphaera sp. nov., isolated from marine algae.</title>
        <authorList>
            <person name="Bayburt H."/>
            <person name="Choi B.J."/>
            <person name="Kim J.M."/>
            <person name="Choi D.G."/>
            <person name="Jeon C.O."/>
        </authorList>
    </citation>
    <scope>NUCLEOTIDE SEQUENCE [LARGE SCALE GENOMIC DNA]</scope>
    <source>
        <strain evidence="2 3">G1-22</strain>
    </source>
</reference>
<proteinExistence type="predicted"/>
<dbReference type="RefSeq" id="WP_272181865.1">
    <property type="nucleotide sequence ID" value="NZ_JAQOMS010000002.1"/>
</dbReference>
<dbReference type="Proteomes" id="UP001528411">
    <property type="component" value="Unassembled WGS sequence"/>
</dbReference>
<evidence type="ECO:0000313" key="2">
    <source>
        <dbReference type="EMBL" id="MDC2890764.1"/>
    </source>
</evidence>
<dbReference type="Gene3D" id="3.40.630.30">
    <property type="match status" value="1"/>
</dbReference>
<dbReference type="EC" id="2.3.1.-" evidence="2"/>
<keyword evidence="2" id="KW-0808">Transferase</keyword>
<feature type="domain" description="N-acetyltransferase" evidence="1">
    <location>
        <begin position="2"/>
        <end position="91"/>
    </location>
</feature>
<gene>
    <name evidence="2" type="ORF">PN838_21000</name>
</gene>